<dbReference type="InterPro" id="IPR013783">
    <property type="entry name" value="Ig-like_fold"/>
</dbReference>
<dbReference type="SUPFAM" id="SSF49299">
    <property type="entry name" value="PKD domain"/>
    <property type="match status" value="1"/>
</dbReference>
<dbReference type="InterPro" id="IPR036582">
    <property type="entry name" value="Mao_N_sf"/>
</dbReference>
<protein>
    <submittedName>
        <fullName evidence="3">Copper amine oxidase N-terminal domain-containing protein</fullName>
    </submittedName>
</protein>
<keyword evidence="1" id="KW-0732">Signal</keyword>
<dbReference type="Proteomes" id="UP001649230">
    <property type="component" value="Chromosome"/>
</dbReference>
<evidence type="ECO:0000256" key="1">
    <source>
        <dbReference type="SAM" id="SignalP"/>
    </source>
</evidence>
<sequence>MKLYKKELTLLLTLLMMLMSVVAAPAAGAVSASASMILLYLDKTEAFVNDEQYELSSPATIIDGSTFVPAKFLGDSMGFKVEWNDVTRTIHLSPPGYEIDMDVDNKKVTINGAEIPFDSVAAIVNGSLLVKLTWVADYMGAKYSYNEEFRRVEIIHFPTPEGIYVDQDSNSRPVAKFTTGKASYRLGEPVKYIDLSYDPDAEGLISYDWKGNKEVFFQPGKYPVTLTVTDTHGHVSKEFKSYVNVVDEPYLSEFEYPIYNKPVGSSIKADWGIIWSHFNKMPELSKKVTEVTDRTLLLSDSPEEFTEQGILYQDQINGKARLYADHINGTGKKMTMAIFATNNTDKPVTITTTNKGEVWPSVYANLIGSEASVDFLLNNVYDQKLTVPPHQSYVYAKLPDFYPGQGVNLFYDLETDGELQMSFVVAEKLTPTTLQQLHQLPYTGHVRGTFPISELQWNINATNFSKTSVVTIGDNKSDPFVKGYDVARKENVENGGNYGVVYKIHADKPRKMAVMMMAKGGVFKGPFKVNGEMIPVPYSGVVTAFDGVTLLARTTGDEDALDIEFTPPAGSAFPIDLIFYPLEDKK</sequence>
<dbReference type="RefSeq" id="WP_235119402.1">
    <property type="nucleotide sequence ID" value="NZ_CP090978.1"/>
</dbReference>
<evidence type="ECO:0000259" key="2">
    <source>
        <dbReference type="Pfam" id="PF07833"/>
    </source>
</evidence>
<proteinExistence type="predicted"/>
<dbReference type="EMBL" id="CP090978">
    <property type="protein sequence ID" value="UJF33060.1"/>
    <property type="molecule type" value="Genomic_DNA"/>
</dbReference>
<name>A0ABY3SI45_9BACL</name>
<gene>
    <name evidence="3" type="ORF">L0M14_26415</name>
</gene>
<dbReference type="InterPro" id="IPR035986">
    <property type="entry name" value="PKD_dom_sf"/>
</dbReference>
<dbReference type="Gene3D" id="2.60.40.10">
    <property type="entry name" value="Immunoglobulins"/>
    <property type="match status" value="1"/>
</dbReference>
<feature type="domain" description="Copper amine oxidase-like N-terminal" evidence="2">
    <location>
        <begin position="48"/>
        <end position="154"/>
    </location>
</feature>
<dbReference type="SUPFAM" id="SSF55383">
    <property type="entry name" value="Copper amine oxidase, domain N"/>
    <property type="match status" value="2"/>
</dbReference>
<dbReference type="Gene3D" id="3.30.457.10">
    <property type="entry name" value="Copper amine oxidase-like, N-terminal domain"/>
    <property type="match status" value="2"/>
</dbReference>
<accession>A0ABY3SI45</accession>
<dbReference type="Pfam" id="PF07833">
    <property type="entry name" value="Cu_amine_oxidN1"/>
    <property type="match status" value="1"/>
</dbReference>
<keyword evidence="4" id="KW-1185">Reference proteome</keyword>
<reference evidence="3 4" key="1">
    <citation type="journal article" date="2024" name="Int. J. Syst. Evol. Microbiol.">
        <title>Paenibacillus hexagrammi sp. nov., a novel bacterium isolated from the gut content of Hexagrammos agrammus.</title>
        <authorList>
            <person name="Jung H.K."/>
            <person name="Kim D.G."/>
            <person name="Zin H."/>
            <person name="Park J."/>
            <person name="Jung H."/>
            <person name="Kim Y.O."/>
            <person name="Kong H.J."/>
            <person name="Kim J.W."/>
            <person name="Kim Y.S."/>
        </authorList>
    </citation>
    <scope>NUCLEOTIDE SEQUENCE [LARGE SCALE GENOMIC DNA]</scope>
    <source>
        <strain evidence="3 4">YPD9-1</strain>
    </source>
</reference>
<evidence type="ECO:0000313" key="4">
    <source>
        <dbReference type="Proteomes" id="UP001649230"/>
    </source>
</evidence>
<dbReference type="InterPro" id="IPR012854">
    <property type="entry name" value="Cu_amine_oxidase-like_N"/>
</dbReference>
<evidence type="ECO:0000313" key="3">
    <source>
        <dbReference type="EMBL" id="UJF33060.1"/>
    </source>
</evidence>
<feature type="chain" id="PRO_5045896375" evidence="1">
    <location>
        <begin position="24"/>
        <end position="586"/>
    </location>
</feature>
<feature type="signal peptide" evidence="1">
    <location>
        <begin position="1"/>
        <end position="23"/>
    </location>
</feature>
<organism evidence="3 4">
    <name type="scientific">Paenibacillus hexagrammi</name>
    <dbReference type="NCBI Taxonomy" id="2908839"/>
    <lineage>
        <taxon>Bacteria</taxon>
        <taxon>Bacillati</taxon>
        <taxon>Bacillota</taxon>
        <taxon>Bacilli</taxon>
        <taxon>Bacillales</taxon>
        <taxon>Paenibacillaceae</taxon>
        <taxon>Paenibacillus</taxon>
    </lineage>
</organism>